<keyword evidence="7" id="KW-0333">Golgi apparatus</keyword>
<sequence>MTRYMNKFNSWITERRNSDELRVSLIDKESVDIESRRKSSAVDRISTHCANFVRIVEVQAAPFIQRSKVRLIAIFLILCLLFLSLFGNRTHSVKVESSSSVWDDLGYYLDSVDPGVVAPQKINEAKWPARYTVQMPDSDIKALQKSHKDFVNLSSDLTLKGTYAPGTTGIVSTAAGRYLNVFLVSLRCLRRTGSTLPVELFLEADNEYDEYFCETLLPSLNARCKVMSHSIGTKLARKLEAFQIKAFAIMSSSFENVLFLDADNLSLENPEKIFESSIYETMGLILWPDFLETSESPILAEIQSPLAAKWTGSSNISMESGQIFISKSIHEKTLFLACYYNYYGPSYYYSLFTQGGNGEGDKETFAAAAAYLRNPYYLVKEMVHGFGFFDSNSKDVIKDMEHFKNIGMIQFAPDWHGSSDTLKPLFLHWNWPKLDAGRFLDEEHLLQDHTGVNHRVWEFARGPGDVFIPWAEISFSVDAKGWGRDSEAIAIEQMIRVACVDLRKRRGMETACKKLRAHYRKVYSGDAN</sequence>
<dbReference type="GO" id="GO:0046354">
    <property type="term" value="P:mannan biosynthetic process"/>
    <property type="evidence" value="ECO:0007669"/>
    <property type="project" value="TreeGrafter"/>
</dbReference>
<dbReference type="STRING" id="1280837.A0A316VFM7"/>
<dbReference type="Proteomes" id="UP000245771">
    <property type="component" value="Unassembled WGS sequence"/>
</dbReference>
<evidence type="ECO:0000256" key="5">
    <source>
        <dbReference type="ARBA" id="ARBA00022968"/>
    </source>
</evidence>
<gene>
    <name evidence="10" type="ORF">FA14DRAFT_243</name>
</gene>
<evidence type="ECO:0000256" key="4">
    <source>
        <dbReference type="ARBA" id="ARBA00022692"/>
    </source>
</evidence>
<evidence type="ECO:0000313" key="10">
    <source>
        <dbReference type="EMBL" id="PWN36437.1"/>
    </source>
</evidence>
<evidence type="ECO:0000313" key="11">
    <source>
        <dbReference type="Proteomes" id="UP000245771"/>
    </source>
</evidence>
<organism evidence="10 11">
    <name type="scientific">Meira miltonrushii</name>
    <dbReference type="NCBI Taxonomy" id="1280837"/>
    <lineage>
        <taxon>Eukaryota</taxon>
        <taxon>Fungi</taxon>
        <taxon>Dikarya</taxon>
        <taxon>Basidiomycota</taxon>
        <taxon>Ustilaginomycotina</taxon>
        <taxon>Exobasidiomycetes</taxon>
        <taxon>Exobasidiales</taxon>
        <taxon>Brachybasidiaceae</taxon>
        <taxon>Meira</taxon>
    </lineage>
</organism>
<evidence type="ECO:0000256" key="7">
    <source>
        <dbReference type="ARBA" id="ARBA00023034"/>
    </source>
</evidence>
<dbReference type="PANTHER" id="PTHR31646:SF1">
    <property type="entry name" value="ALPHA-1,2-MANNOSYLTRANSFERASE MNN2"/>
    <property type="match status" value="1"/>
</dbReference>
<dbReference type="InterPro" id="IPR022751">
    <property type="entry name" value="Alpha_mannosyltransferase"/>
</dbReference>
<dbReference type="EMBL" id="KZ819602">
    <property type="protein sequence ID" value="PWN36437.1"/>
    <property type="molecule type" value="Genomic_DNA"/>
</dbReference>
<accession>A0A316VFM7</accession>
<evidence type="ECO:0000256" key="1">
    <source>
        <dbReference type="ARBA" id="ARBA00004323"/>
    </source>
</evidence>
<dbReference type="GeneID" id="37023841"/>
<dbReference type="GO" id="GO:0000139">
    <property type="term" value="C:Golgi membrane"/>
    <property type="evidence" value="ECO:0007669"/>
    <property type="project" value="UniProtKB-SubCell"/>
</dbReference>
<protein>
    <submittedName>
        <fullName evidence="10">Nucleotide-diphospho-sugar transferase</fullName>
    </submittedName>
</protein>
<evidence type="ECO:0000256" key="6">
    <source>
        <dbReference type="ARBA" id="ARBA00022989"/>
    </source>
</evidence>
<dbReference type="RefSeq" id="XP_025356739.1">
    <property type="nucleotide sequence ID" value="XM_025502060.1"/>
</dbReference>
<keyword evidence="3 10" id="KW-0808">Transferase</keyword>
<comment type="subcellular location">
    <subcellularLocation>
        <location evidence="1">Golgi apparatus membrane</location>
        <topology evidence="1">Single-pass type II membrane protein</topology>
    </subcellularLocation>
</comment>
<keyword evidence="11" id="KW-1185">Reference proteome</keyword>
<dbReference type="OrthoDB" id="430354at2759"/>
<evidence type="ECO:0000256" key="8">
    <source>
        <dbReference type="ARBA" id="ARBA00023136"/>
    </source>
</evidence>
<evidence type="ECO:0000256" key="3">
    <source>
        <dbReference type="ARBA" id="ARBA00022679"/>
    </source>
</evidence>
<dbReference type="SUPFAM" id="SSF53448">
    <property type="entry name" value="Nucleotide-diphospho-sugar transferases"/>
    <property type="match status" value="1"/>
</dbReference>
<name>A0A316VFM7_9BASI</name>
<reference evidence="10 11" key="1">
    <citation type="journal article" date="2018" name="Mol. Biol. Evol.">
        <title>Broad Genomic Sampling Reveals a Smut Pathogenic Ancestry of the Fungal Clade Ustilaginomycotina.</title>
        <authorList>
            <person name="Kijpornyongpan T."/>
            <person name="Mondo S.J."/>
            <person name="Barry K."/>
            <person name="Sandor L."/>
            <person name="Lee J."/>
            <person name="Lipzen A."/>
            <person name="Pangilinan J."/>
            <person name="LaButti K."/>
            <person name="Hainaut M."/>
            <person name="Henrissat B."/>
            <person name="Grigoriev I.V."/>
            <person name="Spatafora J.W."/>
            <person name="Aime M.C."/>
        </authorList>
    </citation>
    <scope>NUCLEOTIDE SEQUENCE [LARGE SCALE GENOMIC DNA]</scope>
    <source>
        <strain evidence="10 11">MCA 3882</strain>
    </source>
</reference>
<dbReference type="PANTHER" id="PTHR31646">
    <property type="entry name" value="ALPHA-1,2-MANNOSYLTRANSFERASE MNN2"/>
    <property type="match status" value="1"/>
</dbReference>
<keyword evidence="5" id="KW-0735">Signal-anchor</keyword>
<dbReference type="Pfam" id="PF11051">
    <property type="entry name" value="Mannosyl_trans3"/>
    <property type="match status" value="2"/>
</dbReference>
<dbReference type="AlphaFoldDB" id="A0A316VFM7"/>
<evidence type="ECO:0000256" key="2">
    <source>
        <dbReference type="ARBA" id="ARBA00009105"/>
    </source>
</evidence>
<proteinExistence type="inferred from homology"/>
<evidence type="ECO:0000256" key="9">
    <source>
        <dbReference type="SAM" id="Phobius"/>
    </source>
</evidence>
<dbReference type="InParanoid" id="A0A316VFM7"/>
<feature type="transmembrane region" description="Helical" evidence="9">
    <location>
        <begin position="69"/>
        <end position="87"/>
    </location>
</feature>
<keyword evidence="8 9" id="KW-0472">Membrane</keyword>
<comment type="similarity">
    <text evidence="2">Belongs to the MNN1/MNT family.</text>
</comment>
<keyword evidence="4 9" id="KW-0812">Transmembrane</keyword>
<dbReference type="GO" id="GO:0000026">
    <property type="term" value="F:alpha-1,2-mannosyltransferase activity"/>
    <property type="evidence" value="ECO:0007669"/>
    <property type="project" value="TreeGrafter"/>
</dbReference>
<keyword evidence="6 9" id="KW-1133">Transmembrane helix</keyword>
<dbReference type="InterPro" id="IPR029044">
    <property type="entry name" value="Nucleotide-diphossugar_trans"/>
</dbReference>